<organism evidence="4 5">
    <name type="scientific">Campylobacter hyointestinalis subsp. hyointestinalis</name>
    <dbReference type="NCBI Taxonomy" id="91352"/>
    <lineage>
        <taxon>Bacteria</taxon>
        <taxon>Pseudomonadati</taxon>
        <taxon>Campylobacterota</taxon>
        <taxon>Epsilonproteobacteria</taxon>
        <taxon>Campylobacterales</taxon>
        <taxon>Campylobacteraceae</taxon>
        <taxon>Campylobacter</taxon>
    </lineage>
</organism>
<keyword evidence="5" id="KW-1185">Reference proteome</keyword>
<dbReference type="PROSITE" id="PS00690">
    <property type="entry name" value="DEAH_ATP_HELICASE"/>
    <property type="match status" value="1"/>
</dbReference>
<keyword evidence="2" id="KW-1133">Transmembrane helix</keyword>
<feature type="transmembrane region" description="Helical" evidence="2">
    <location>
        <begin position="223"/>
        <end position="242"/>
    </location>
</feature>
<protein>
    <submittedName>
        <fullName evidence="4">Zonular occludens toxin (Zot) family protein</fullName>
    </submittedName>
</protein>
<dbReference type="Pfam" id="PF05707">
    <property type="entry name" value="Zot"/>
    <property type="match status" value="1"/>
</dbReference>
<comment type="caution">
    <text evidence="4">The sequence shown here is derived from an EMBL/GenBank/DDBJ whole genome shotgun (WGS) entry which is preliminary data.</text>
</comment>
<gene>
    <name evidence="4" type="ORF">ERS686654_00336</name>
</gene>
<keyword evidence="1" id="KW-0378">Hydrolase</keyword>
<dbReference type="Gene3D" id="3.40.50.300">
    <property type="entry name" value="P-loop containing nucleotide triphosphate hydrolases"/>
    <property type="match status" value="1"/>
</dbReference>
<dbReference type="InterPro" id="IPR027417">
    <property type="entry name" value="P-loop_NTPase"/>
</dbReference>
<keyword evidence="2" id="KW-0812">Transmembrane</keyword>
<name>A0A0S4RBE6_CAMHY</name>
<reference evidence="4 5" key="1">
    <citation type="submission" date="2015-11" db="EMBL/GenBank/DDBJ databases">
        <authorList>
            <consortium name="Pathogen Informatics"/>
        </authorList>
    </citation>
    <scope>NUCLEOTIDE SEQUENCE [LARGE SCALE GENOMIC DNA]</scope>
    <source>
        <strain evidence="4 5">006A-0059</strain>
    </source>
</reference>
<dbReference type="AlphaFoldDB" id="A0A0S4RBE6"/>
<feature type="domain" description="Zona occludens toxin N-terminal" evidence="3">
    <location>
        <begin position="3"/>
        <end position="212"/>
    </location>
</feature>
<dbReference type="InterPro" id="IPR002464">
    <property type="entry name" value="DNA/RNA_helicase_DEAH_CS"/>
</dbReference>
<proteinExistence type="predicted"/>
<dbReference type="GO" id="GO:0016787">
    <property type="term" value="F:hydrolase activity"/>
    <property type="evidence" value="ECO:0007669"/>
    <property type="project" value="UniProtKB-KW"/>
</dbReference>
<sequence>MAIHYIVGNPGSGKSYYGVYILWDKFIKQTKEPKGFLKQFIKPKVTKIYDIAYTNINEFKFDKSDKIIPFDFENILSSLTILFNRYKFEKATDEELIKTAKQLNLLNAIFVIDEIHNFFNEKENEVLIWWLTYHRHLYQELYFITQDLSLVNNEYKRIAEFFYRAVDSSKRFFSKKFRYIQYSNYKLYQKDIIKTFHIDFNQEIFNLYHSGQNGLGTSFVKKYLFISLIIFGFCIVLFAIFVNSITPDTPKKDIQNSNIQNTTDTAFPITKNNTFGQISKKINTSEIFYYEINCINLTCSFPNSNDKFDKRAIKFLLNQTEILYETKKYNISNVETSIYFLKDDVFKILNIKFNDKGNTDEKDNSLFSSFGSNNTSRSNQK</sequence>
<evidence type="ECO:0000313" key="5">
    <source>
        <dbReference type="Proteomes" id="UP000052237"/>
    </source>
</evidence>
<dbReference type="Proteomes" id="UP000052237">
    <property type="component" value="Unassembled WGS sequence"/>
</dbReference>
<keyword evidence="2" id="KW-0472">Membrane</keyword>
<dbReference type="SUPFAM" id="SSF52540">
    <property type="entry name" value="P-loop containing nucleoside triphosphate hydrolases"/>
    <property type="match status" value="1"/>
</dbReference>
<evidence type="ECO:0000256" key="2">
    <source>
        <dbReference type="SAM" id="Phobius"/>
    </source>
</evidence>
<evidence type="ECO:0000259" key="3">
    <source>
        <dbReference type="Pfam" id="PF05707"/>
    </source>
</evidence>
<evidence type="ECO:0000313" key="4">
    <source>
        <dbReference type="EMBL" id="CUU71414.1"/>
    </source>
</evidence>
<dbReference type="EMBL" id="FAVB01000001">
    <property type="protein sequence ID" value="CUU71414.1"/>
    <property type="molecule type" value="Genomic_DNA"/>
</dbReference>
<evidence type="ECO:0000256" key="1">
    <source>
        <dbReference type="ARBA" id="ARBA00022801"/>
    </source>
</evidence>
<dbReference type="InterPro" id="IPR008900">
    <property type="entry name" value="Zot_N"/>
</dbReference>
<accession>A0A0S4RBE6</accession>
<dbReference type="RefSeq" id="WP_104073207.1">
    <property type="nucleotide sequence ID" value="NZ_FAVB01000001.1"/>
</dbReference>